<protein>
    <submittedName>
        <fullName evidence="3">Uncharacterized protein</fullName>
    </submittedName>
</protein>
<keyword evidence="2" id="KW-1133">Transmembrane helix</keyword>
<keyword evidence="4" id="KW-1185">Reference proteome</keyword>
<dbReference type="RefSeq" id="WP_201682201.1">
    <property type="nucleotide sequence ID" value="NZ_JAEQNA010000001.1"/>
</dbReference>
<dbReference type="AlphaFoldDB" id="A0A937D081"/>
<evidence type="ECO:0000256" key="2">
    <source>
        <dbReference type="SAM" id="Phobius"/>
    </source>
</evidence>
<feature type="region of interest" description="Disordered" evidence="1">
    <location>
        <begin position="139"/>
        <end position="165"/>
    </location>
</feature>
<keyword evidence="2" id="KW-0472">Membrane</keyword>
<evidence type="ECO:0000256" key="1">
    <source>
        <dbReference type="SAM" id="MobiDB-lite"/>
    </source>
</evidence>
<evidence type="ECO:0000313" key="3">
    <source>
        <dbReference type="EMBL" id="MBL0419149.1"/>
    </source>
</evidence>
<keyword evidence="2" id="KW-0812">Transmembrane</keyword>
<feature type="compositionally biased region" description="Low complexity" evidence="1">
    <location>
        <begin position="50"/>
        <end position="68"/>
    </location>
</feature>
<reference evidence="3" key="1">
    <citation type="submission" date="2021-01" db="EMBL/GenBank/DDBJ databases">
        <title>Ramlibacter sp. strain AW1 16S ribosomal RNA gene Genome sequencing and assembly.</title>
        <authorList>
            <person name="Kang M."/>
        </authorList>
    </citation>
    <scope>NUCLEOTIDE SEQUENCE</scope>
    <source>
        <strain evidence="3">AW1</strain>
    </source>
</reference>
<accession>A0A937D081</accession>
<feature type="compositionally biased region" description="Basic residues" evidence="1">
    <location>
        <begin position="156"/>
        <end position="165"/>
    </location>
</feature>
<sequence>MQGFESLVWVFAFLAAFVFMLLQAFRDIAEKRRREARRRQEGGSDDAPRSADAPPAPSAATPRTPSADEWGRTPSAEDWGRAPPRYSPAPPEPVVLEPVAPVPVVLEIPPRERPAPVRVPLSELPSTIERAADRALERAAERAADRRVDRWATPPARKRPSRRFRHPAEVREGIVALTVLGPCRALAPYGDEEQDPSRLR</sequence>
<feature type="compositionally biased region" description="Basic and acidic residues" evidence="1">
    <location>
        <begin position="139"/>
        <end position="150"/>
    </location>
</feature>
<feature type="transmembrane region" description="Helical" evidence="2">
    <location>
        <begin position="6"/>
        <end position="25"/>
    </location>
</feature>
<dbReference type="Proteomes" id="UP000613011">
    <property type="component" value="Unassembled WGS sequence"/>
</dbReference>
<comment type="caution">
    <text evidence="3">The sequence shown here is derived from an EMBL/GenBank/DDBJ whole genome shotgun (WGS) entry which is preliminary data.</text>
</comment>
<evidence type="ECO:0000313" key="4">
    <source>
        <dbReference type="Proteomes" id="UP000613011"/>
    </source>
</evidence>
<feature type="region of interest" description="Disordered" evidence="1">
    <location>
        <begin position="32"/>
        <end position="94"/>
    </location>
</feature>
<dbReference type="EMBL" id="JAEQNA010000001">
    <property type="protein sequence ID" value="MBL0419149.1"/>
    <property type="molecule type" value="Genomic_DNA"/>
</dbReference>
<gene>
    <name evidence="3" type="ORF">JI739_02200</name>
</gene>
<feature type="compositionally biased region" description="Basic and acidic residues" evidence="1">
    <location>
        <begin position="32"/>
        <end position="49"/>
    </location>
</feature>
<proteinExistence type="predicted"/>
<name>A0A937D081_9BURK</name>
<organism evidence="3 4">
    <name type="scientific">Ramlibacter aurantiacus</name>
    <dbReference type="NCBI Taxonomy" id="2801330"/>
    <lineage>
        <taxon>Bacteria</taxon>
        <taxon>Pseudomonadati</taxon>
        <taxon>Pseudomonadota</taxon>
        <taxon>Betaproteobacteria</taxon>
        <taxon>Burkholderiales</taxon>
        <taxon>Comamonadaceae</taxon>
        <taxon>Ramlibacter</taxon>
    </lineage>
</organism>